<reference evidence="1 2" key="2">
    <citation type="journal article" date="2010" name="Nucleic Acids Res.">
        <title>BeetleBase in 2010: revisions to provide comprehensive genomic information for Tribolium castaneum.</title>
        <authorList>
            <person name="Kim H.S."/>
            <person name="Murphy T."/>
            <person name="Xia J."/>
            <person name="Caragea D."/>
            <person name="Park Y."/>
            <person name="Beeman R.W."/>
            <person name="Lorenzen M.D."/>
            <person name="Butcher S."/>
            <person name="Manak J.R."/>
            <person name="Brown S.J."/>
        </authorList>
    </citation>
    <scope>GENOME REANNOTATION</scope>
    <source>
        <strain evidence="1 2">Georgia GA2</strain>
    </source>
</reference>
<evidence type="ECO:0000313" key="2">
    <source>
        <dbReference type="Proteomes" id="UP000007266"/>
    </source>
</evidence>
<dbReference type="EMBL" id="KQ971338">
    <property type="protein sequence ID" value="EFA02711.1"/>
    <property type="molecule type" value="Genomic_DNA"/>
</dbReference>
<organism evidence="1 2">
    <name type="scientific">Tribolium castaneum</name>
    <name type="common">Red flour beetle</name>
    <dbReference type="NCBI Taxonomy" id="7070"/>
    <lineage>
        <taxon>Eukaryota</taxon>
        <taxon>Metazoa</taxon>
        <taxon>Ecdysozoa</taxon>
        <taxon>Arthropoda</taxon>
        <taxon>Hexapoda</taxon>
        <taxon>Insecta</taxon>
        <taxon>Pterygota</taxon>
        <taxon>Neoptera</taxon>
        <taxon>Endopterygota</taxon>
        <taxon>Coleoptera</taxon>
        <taxon>Polyphaga</taxon>
        <taxon>Cucujiformia</taxon>
        <taxon>Tenebrionidae</taxon>
        <taxon>Tenebrionidae incertae sedis</taxon>
        <taxon>Tribolium</taxon>
    </lineage>
</organism>
<sequence length="150" mass="16429">MGVVAQLWLARGGKLTSVAACGRCTAGIGLVLAHPIDRQIVIVVNRQLYGTVDVCISVGGATNQWSTNCLFSTKTTQEKNYRQTVKILRLDAGFSQIDNRRSGCARLFRQKQTQEVWWSATDKVACSKKEATSCGRDARPGNTARVRVPD</sequence>
<accession>D2A1Z7</accession>
<dbReference type="InParanoid" id="D2A1Z7"/>
<proteinExistence type="predicted"/>
<dbReference type="Proteomes" id="UP000007266">
    <property type="component" value="Linkage group 4"/>
</dbReference>
<dbReference type="AlphaFoldDB" id="D2A1Z7"/>
<gene>
    <name evidence="1" type="primary">GLEAN_08434</name>
    <name evidence="1" type="ORF">TcasGA2_TC008434</name>
</gene>
<keyword evidence="2" id="KW-1185">Reference proteome</keyword>
<name>D2A1Z7_TRICA</name>
<reference evidence="1 2" key="1">
    <citation type="journal article" date="2008" name="Nature">
        <title>The genome of the model beetle and pest Tribolium castaneum.</title>
        <authorList>
            <consortium name="Tribolium Genome Sequencing Consortium"/>
            <person name="Richards S."/>
            <person name="Gibbs R.A."/>
            <person name="Weinstock G.M."/>
            <person name="Brown S.J."/>
            <person name="Denell R."/>
            <person name="Beeman R.W."/>
            <person name="Gibbs R."/>
            <person name="Beeman R.W."/>
            <person name="Brown S.J."/>
            <person name="Bucher G."/>
            <person name="Friedrich M."/>
            <person name="Grimmelikhuijzen C.J."/>
            <person name="Klingler M."/>
            <person name="Lorenzen M."/>
            <person name="Richards S."/>
            <person name="Roth S."/>
            <person name="Schroder R."/>
            <person name="Tautz D."/>
            <person name="Zdobnov E.M."/>
            <person name="Muzny D."/>
            <person name="Gibbs R.A."/>
            <person name="Weinstock G.M."/>
            <person name="Attaway T."/>
            <person name="Bell S."/>
            <person name="Buhay C.J."/>
            <person name="Chandrabose M.N."/>
            <person name="Chavez D."/>
            <person name="Clerk-Blankenburg K.P."/>
            <person name="Cree A."/>
            <person name="Dao M."/>
            <person name="Davis C."/>
            <person name="Chacko J."/>
            <person name="Dinh H."/>
            <person name="Dugan-Rocha S."/>
            <person name="Fowler G."/>
            <person name="Garner T.T."/>
            <person name="Garnes J."/>
            <person name="Gnirke A."/>
            <person name="Hawes A."/>
            <person name="Hernandez J."/>
            <person name="Hines S."/>
            <person name="Holder M."/>
            <person name="Hume J."/>
            <person name="Jhangiani S.N."/>
            <person name="Joshi V."/>
            <person name="Khan Z.M."/>
            <person name="Jackson L."/>
            <person name="Kovar C."/>
            <person name="Kowis A."/>
            <person name="Lee S."/>
            <person name="Lewis L.R."/>
            <person name="Margolis J."/>
            <person name="Morgan M."/>
            <person name="Nazareth L.V."/>
            <person name="Nguyen N."/>
            <person name="Okwuonu G."/>
            <person name="Parker D."/>
            <person name="Richards S."/>
            <person name="Ruiz S.J."/>
            <person name="Santibanez J."/>
            <person name="Savard J."/>
            <person name="Scherer S.E."/>
            <person name="Schneider B."/>
            <person name="Sodergren E."/>
            <person name="Tautz D."/>
            <person name="Vattahil S."/>
            <person name="Villasana D."/>
            <person name="White C.S."/>
            <person name="Wright R."/>
            <person name="Park Y."/>
            <person name="Beeman R.W."/>
            <person name="Lord J."/>
            <person name="Oppert B."/>
            <person name="Lorenzen M."/>
            <person name="Brown S."/>
            <person name="Wang L."/>
            <person name="Savard J."/>
            <person name="Tautz D."/>
            <person name="Richards S."/>
            <person name="Weinstock G."/>
            <person name="Gibbs R.A."/>
            <person name="Liu Y."/>
            <person name="Worley K."/>
            <person name="Weinstock G."/>
            <person name="Elsik C.G."/>
            <person name="Reese J.T."/>
            <person name="Elhaik E."/>
            <person name="Landan G."/>
            <person name="Graur D."/>
            <person name="Arensburger P."/>
            <person name="Atkinson P."/>
            <person name="Beeman R.W."/>
            <person name="Beidler J."/>
            <person name="Brown S.J."/>
            <person name="Demuth J.P."/>
            <person name="Drury D.W."/>
            <person name="Du Y.Z."/>
            <person name="Fujiwara H."/>
            <person name="Lorenzen M."/>
            <person name="Maselli V."/>
            <person name="Osanai M."/>
            <person name="Park Y."/>
            <person name="Robertson H.M."/>
            <person name="Tu Z."/>
            <person name="Wang J.J."/>
            <person name="Wang S."/>
            <person name="Richards S."/>
            <person name="Song H."/>
            <person name="Zhang L."/>
            <person name="Sodergren E."/>
            <person name="Werner D."/>
            <person name="Stanke M."/>
            <person name="Morgenstern B."/>
            <person name="Solovyev V."/>
            <person name="Kosarev P."/>
            <person name="Brown G."/>
            <person name="Chen H.C."/>
            <person name="Ermolaeva O."/>
            <person name="Hlavina W."/>
            <person name="Kapustin Y."/>
            <person name="Kiryutin B."/>
            <person name="Kitts P."/>
            <person name="Maglott D."/>
            <person name="Pruitt K."/>
            <person name="Sapojnikov V."/>
            <person name="Souvorov A."/>
            <person name="Mackey A.J."/>
            <person name="Waterhouse R.M."/>
            <person name="Wyder S."/>
            <person name="Zdobnov E.M."/>
            <person name="Zdobnov E.M."/>
            <person name="Wyder S."/>
            <person name="Kriventseva E.V."/>
            <person name="Kadowaki T."/>
            <person name="Bork P."/>
            <person name="Aranda M."/>
            <person name="Bao R."/>
            <person name="Beermann A."/>
            <person name="Berns N."/>
            <person name="Bolognesi R."/>
            <person name="Bonneton F."/>
            <person name="Bopp D."/>
            <person name="Brown S.J."/>
            <person name="Bucher G."/>
            <person name="Butts T."/>
            <person name="Chaumot A."/>
            <person name="Denell R.E."/>
            <person name="Ferrier D.E."/>
            <person name="Friedrich M."/>
            <person name="Gordon C.M."/>
            <person name="Jindra M."/>
            <person name="Klingler M."/>
            <person name="Lan Q."/>
            <person name="Lattorff H.M."/>
            <person name="Laudet V."/>
            <person name="von Levetsow C."/>
            <person name="Liu Z."/>
            <person name="Lutz R."/>
            <person name="Lynch J.A."/>
            <person name="da Fonseca R.N."/>
            <person name="Posnien N."/>
            <person name="Reuter R."/>
            <person name="Roth S."/>
            <person name="Savard J."/>
            <person name="Schinko J.B."/>
            <person name="Schmitt C."/>
            <person name="Schoppmeier M."/>
            <person name="Schroder R."/>
            <person name="Shippy T.D."/>
            <person name="Simonnet F."/>
            <person name="Marques-Souza H."/>
            <person name="Tautz D."/>
            <person name="Tomoyasu Y."/>
            <person name="Trauner J."/>
            <person name="Van der Zee M."/>
            <person name="Vervoort M."/>
            <person name="Wittkopp N."/>
            <person name="Wimmer E.A."/>
            <person name="Yang X."/>
            <person name="Jones A.K."/>
            <person name="Sattelle D.B."/>
            <person name="Ebert P.R."/>
            <person name="Nelson D."/>
            <person name="Scott J.G."/>
            <person name="Beeman R.W."/>
            <person name="Muthukrishnan S."/>
            <person name="Kramer K.J."/>
            <person name="Arakane Y."/>
            <person name="Beeman R.W."/>
            <person name="Zhu Q."/>
            <person name="Hogenkamp D."/>
            <person name="Dixit R."/>
            <person name="Oppert B."/>
            <person name="Jiang H."/>
            <person name="Zou Z."/>
            <person name="Marshall J."/>
            <person name="Elpidina E."/>
            <person name="Vinokurov K."/>
            <person name="Oppert C."/>
            <person name="Zou Z."/>
            <person name="Evans J."/>
            <person name="Lu Z."/>
            <person name="Zhao P."/>
            <person name="Sumathipala N."/>
            <person name="Altincicek B."/>
            <person name="Vilcinskas A."/>
            <person name="Williams M."/>
            <person name="Hultmark D."/>
            <person name="Hetru C."/>
            <person name="Jiang H."/>
            <person name="Grimmelikhuijzen C.J."/>
            <person name="Hauser F."/>
            <person name="Cazzamali G."/>
            <person name="Williamson M."/>
            <person name="Park Y."/>
            <person name="Li B."/>
            <person name="Tanaka Y."/>
            <person name="Predel R."/>
            <person name="Neupert S."/>
            <person name="Schachtner J."/>
            <person name="Verleyen P."/>
            <person name="Raible F."/>
            <person name="Bork P."/>
            <person name="Friedrich M."/>
            <person name="Walden K.K."/>
            <person name="Robertson H.M."/>
            <person name="Angeli S."/>
            <person name="Foret S."/>
            <person name="Bucher G."/>
            <person name="Schuetz S."/>
            <person name="Maleszka R."/>
            <person name="Wimmer E.A."/>
            <person name="Beeman R.W."/>
            <person name="Lorenzen M."/>
            <person name="Tomoyasu Y."/>
            <person name="Miller S.C."/>
            <person name="Grossmann D."/>
            <person name="Bucher G."/>
        </authorList>
    </citation>
    <scope>NUCLEOTIDE SEQUENCE [LARGE SCALE GENOMIC DNA]</scope>
    <source>
        <strain evidence="1 2">Georgia GA2</strain>
    </source>
</reference>
<protein>
    <submittedName>
        <fullName evidence="1">Uncharacterized protein</fullName>
    </submittedName>
</protein>
<dbReference type="HOGENOM" id="CLU_1742892_0_0_1"/>
<evidence type="ECO:0000313" key="1">
    <source>
        <dbReference type="EMBL" id="EFA02711.1"/>
    </source>
</evidence>